<feature type="binding site" evidence="11">
    <location>
        <position position="470"/>
    </location>
    <ligand>
        <name>ATP</name>
        <dbReference type="ChEBI" id="CHEBI:30616"/>
    </ligand>
</feature>
<dbReference type="PANTHER" id="PTHR11130">
    <property type="entry name" value="GLUTATHIONE SYNTHETASE"/>
    <property type="match status" value="1"/>
</dbReference>
<evidence type="ECO:0000256" key="7">
    <source>
        <dbReference type="ARBA" id="ARBA00022741"/>
    </source>
</evidence>
<feature type="binding site" evidence="11">
    <location>
        <position position="236"/>
    </location>
    <ligand>
        <name>substrate</name>
    </ligand>
</feature>
<dbReference type="Proteomes" id="UP000245383">
    <property type="component" value="Unassembled WGS sequence"/>
</dbReference>
<gene>
    <name evidence="15" type="ORF">BB561_005268</name>
</gene>
<dbReference type="Pfam" id="PF03199">
    <property type="entry name" value="GSH_synthase"/>
    <property type="match status" value="1"/>
</dbReference>
<feature type="binding site" evidence="11">
    <location>
        <position position="476"/>
    </location>
    <ligand>
        <name>ATP</name>
        <dbReference type="ChEBI" id="CHEBI:30616"/>
    </ligand>
</feature>
<evidence type="ECO:0000256" key="10">
    <source>
        <dbReference type="PIRNR" id="PIRNR001558"/>
    </source>
</evidence>
<keyword evidence="5 10" id="KW-0317">Glutathione biosynthesis</keyword>
<comment type="cofactor">
    <cofactor evidence="10 12">
        <name>Mg(2+)</name>
        <dbReference type="ChEBI" id="CHEBI:18420"/>
    </cofactor>
    <text evidence="10 12">Binds 1 Mg(2+) ion per subunit.</text>
</comment>
<feature type="domain" description="Glutathione synthase substrate-binding" evidence="14">
    <location>
        <begin position="220"/>
        <end position="323"/>
    </location>
</feature>
<keyword evidence="7 10" id="KW-0547">Nucleotide-binding</keyword>
<feature type="binding site" evidence="11">
    <location>
        <position position="395"/>
    </location>
    <ligand>
        <name>ATP</name>
        <dbReference type="ChEBI" id="CHEBI:30616"/>
    </ligand>
</feature>
<dbReference type="NCBIfam" id="TIGR01986">
    <property type="entry name" value="glut_syn_euk"/>
    <property type="match status" value="1"/>
</dbReference>
<evidence type="ECO:0000256" key="9">
    <source>
        <dbReference type="ARBA" id="ARBA00022842"/>
    </source>
</evidence>
<keyword evidence="4 10" id="KW-0436">Ligase</keyword>
<comment type="catalytic activity">
    <reaction evidence="10">
        <text>gamma-L-glutamyl-L-cysteine + glycine + ATP = glutathione + ADP + phosphate + H(+)</text>
        <dbReference type="Rhea" id="RHEA:13557"/>
        <dbReference type="ChEBI" id="CHEBI:15378"/>
        <dbReference type="ChEBI" id="CHEBI:30616"/>
        <dbReference type="ChEBI" id="CHEBI:43474"/>
        <dbReference type="ChEBI" id="CHEBI:57305"/>
        <dbReference type="ChEBI" id="CHEBI:57925"/>
        <dbReference type="ChEBI" id="CHEBI:58173"/>
        <dbReference type="ChEBI" id="CHEBI:456216"/>
        <dbReference type="EC" id="6.3.2.3"/>
    </reaction>
</comment>
<evidence type="ECO:0000256" key="12">
    <source>
        <dbReference type="PIRSR" id="PIRSR001558-2"/>
    </source>
</evidence>
<accession>A0A2T9YB84</accession>
<protein>
    <recommendedName>
        <fullName evidence="10">Glutathione synthetase</fullName>
        <shortName evidence="10">GSH-S</shortName>
        <ecNumber evidence="10">6.3.2.3</ecNumber>
    </recommendedName>
</protein>
<comment type="pathway">
    <text evidence="1 10">Sulfur metabolism; glutathione biosynthesis; glutathione from L-cysteine and L-glutamate: step 2/2.</text>
</comment>
<name>A0A2T9YB84_9FUNG</name>
<dbReference type="OrthoDB" id="2020073at2759"/>
<dbReference type="EMBL" id="MBFR01000306">
    <property type="protein sequence ID" value="PVU89602.1"/>
    <property type="molecule type" value="Genomic_DNA"/>
</dbReference>
<dbReference type="GO" id="GO:0000287">
    <property type="term" value="F:magnesium ion binding"/>
    <property type="evidence" value="ECO:0007669"/>
    <property type="project" value="UniProtKB-UniRule"/>
</dbReference>
<feature type="binding site" evidence="13">
    <location>
        <begin position="230"/>
        <end position="232"/>
    </location>
    <ligand>
        <name>substrate</name>
    </ligand>
</feature>
<dbReference type="SUPFAM" id="SSF52440">
    <property type="entry name" value="PreATP-grasp domain"/>
    <property type="match status" value="1"/>
</dbReference>
<organism evidence="15 16">
    <name type="scientific">Smittium simulii</name>
    <dbReference type="NCBI Taxonomy" id="133385"/>
    <lineage>
        <taxon>Eukaryota</taxon>
        <taxon>Fungi</taxon>
        <taxon>Fungi incertae sedis</taxon>
        <taxon>Zoopagomycota</taxon>
        <taxon>Kickxellomycotina</taxon>
        <taxon>Harpellomycetes</taxon>
        <taxon>Harpellales</taxon>
        <taxon>Legeriomycetaceae</taxon>
        <taxon>Smittium</taxon>
    </lineage>
</organism>
<dbReference type="InterPro" id="IPR014049">
    <property type="entry name" value="Glutathione_synthase_N_euk"/>
</dbReference>
<dbReference type="SUPFAM" id="SSF56059">
    <property type="entry name" value="Glutathione synthetase ATP-binding domain-like"/>
    <property type="match status" value="1"/>
</dbReference>
<dbReference type="GO" id="GO:0005829">
    <property type="term" value="C:cytosol"/>
    <property type="evidence" value="ECO:0007669"/>
    <property type="project" value="TreeGrafter"/>
</dbReference>
<keyword evidence="16" id="KW-1185">Reference proteome</keyword>
<evidence type="ECO:0000256" key="4">
    <source>
        <dbReference type="ARBA" id="ARBA00022598"/>
    </source>
</evidence>
<dbReference type="EC" id="6.3.2.3" evidence="10"/>
<feature type="binding site" evidence="11">
    <location>
        <begin position="384"/>
        <end position="393"/>
    </location>
    <ligand>
        <name>ATP</name>
        <dbReference type="ChEBI" id="CHEBI:30616"/>
    </ligand>
</feature>
<feature type="binding site" evidence="11">
    <location>
        <position position="468"/>
    </location>
    <ligand>
        <name>substrate</name>
    </ligand>
</feature>
<dbReference type="GO" id="GO:0004363">
    <property type="term" value="F:glutathione synthase activity"/>
    <property type="evidence" value="ECO:0007669"/>
    <property type="project" value="UniProtKB-UniRule"/>
</dbReference>
<dbReference type="InterPro" id="IPR016185">
    <property type="entry name" value="PreATP-grasp_dom_sf"/>
</dbReference>
<evidence type="ECO:0000259" key="14">
    <source>
        <dbReference type="Pfam" id="PF03199"/>
    </source>
</evidence>
<dbReference type="Gene3D" id="3.30.1490.50">
    <property type="match status" value="1"/>
</dbReference>
<evidence type="ECO:0000256" key="1">
    <source>
        <dbReference type="ARBA" id="ARBA00004965"/>
    </source>
</evidence>
<proteinExistence type="inferred from homology"/>
<evidence type="ECO:0000256" key="6">
    <source>
        <dbReference type="ARBA" id="ARBA00022723"/>
    </source>
</evidence>
<dbReference type="FunFam" id="3.30.1490.50:FF:000002">
    <property type="entry name" value="Glutathione synthetase"/>
    <property type="match status" value="1"/>
</dbReference>
<dbReference type="AlphaFoldDB" id="A0A2T9YB84"/>
<dbReference type="InterPro" id="IPR014042">
    <property type="entry name" value="Glutathione_synthase_a-hlx"/>
</dbReference>
<feature type="binding site" evidence="13">
    <location>
        <begin position="479"/>
        <end position="480"/>
    </location>
    <ligand>
        <name>substrate</name>
    </ligand>
</feature>
<dbReference type="Gene3D" id="3.40.50.1760">
    <property type="entry name" value="Glutathione synthase, substrate-binding domain superfamily, eukaryotic"/>
    <property type="match status" value="1"/>
</dbReference>
<dbReference type="UniPathway" id="UPA00142">
    <property type="reaction ID" value="UER00210"/>
</dbReference>
<feature type="binding site" evidence="11">
    <location>
        <position position="153"/>
    </location>
    <ligand>
        <name>ATP</name>
        <dbReference type="ChEBI" id="CHEBI:30616"/>
    </ligand>
</feature>
<feature type="binding site" evidence="13">
    <location>
        <begin position="287"/>
        <end position="290"/>
    </location>
    <ligand>
        <name>substrate</name>
    </ligand>
</feature>
<evidence type="ECO:0000256" key="13">
    <source>
        <dbReference type="PIRSR" id="PIRSR001558-3"/>
    </source>
</evidence>
<comment type="similarity">
    <text evidence="2 10">Belongs to the eukaryotic GSH synthase family.</text>
</comment>
<evidence type="ECO:0000256" key="11">
    <source>
        <dbReference type="PIRSR" id="PIRSR001558-1"/>
    </source>
</evidence>
<evidence type="ECO:0000313" key="15">
    <source>
        <dbReference type="EMBL" id="PVU89602.1"/>
    </source>
</evidence>
<dbReference type="InterPro" id="IPR014709">
    <property type="entry name" value="Glutathione_synthase_C_euk"/>
</dbReference>
<feature type="binding site" evidence="12">
    <location>
        <position position="153"/>
    </location>
    <ligand>
        <name>Mg(2+)</name>
        <dbReference type="ChEBI" id="CHEBI:18420"/>
    </ligand>
</feature>
<dbReference type="Gene3D" id="3.30.470.20">
    <property type="entry name" value="ATP-grasp fold, B domain"/>
    <property type="match status" value="1"/>
</dbReference>
<feature type="binding site" evidence="12">
    <location>
        <position position="388"/>
    </location>
    <ligand>
        <name>Mg(2+)</name>
        <dbReference type="ChEBI" id="CHEBI:18420"/>
    </ligand>
</feature>
<evidence type="ECO:0000256" key="5">
    <source>
        <dbReference type="ARBA" id="ARBA00022684"/>
    </source>
</evidence>
<dbReference type="GO" id="GO:0043295">
    <property type="term" value="F:glutathione binding"/>
    <property type="evidence" value="ECO:0007669"/>
    <property type="project" value="UniProtKB-UniRule"/>
</dbReference>
<keyword evidence="9 10" id="KW-0460">Magnesium</keyword>
<feature type="binding site" evidence="11">
    <location>
        <position position="443"/>
    </location>
    <ligand>
        <name>ATP</name>
        <dbReference type="ChEBI" id="CHEBI:30616"/>
    </ligand>
</feature>
<dbReference type="InterPro" id="IPR037013">
    <property type="entry name" value="GSH-S_sub-bd_sf"/>
</dbReference>
<dbReference type="FunFam" id="3.40.50.1760:FF:000001">
    <property type="entry name" value="Glutathione synthetase"/>
    <property type="match status" value="1"/>
</dbReference>
<feature type="binding site" evidence="12">
    <location>
        <position position="155"/>
    </location>
    <ligand>
        <name>Mg(2+)</name>
        <dbReference type="ChEBI" id="CHEBI:18420"/>
    </ligand>
</feature>
<evidence type="ECO:0000313" key="16">
    <source>
        <dbReference type="Proteomes" id="UP000245383"/>
    </source>
</evidence>
<reference evidence="15 16" key="1">
    <citation type="journal article" date="2018" name="MBio">
        <title>Comparative Genomics Reveals the Core Gene Toolbox for the Fungus-Insect Symbiosis.</title>
        <authorList>
            <person name="Wang Y."/>
            <person name="Stata M."/>
            <person name="Wang W."/>
            <person name="Stajich J.E."/>
            <person name="White M.M."/>
            <person name="Moncalvo J.M."/>
        </authorList>
    </citation>
    <scope>NUCLEOTIDE SEQUENCE [LARGE SCALE GENOMIC DNA]</scope>
    <source>
        <strain evidence="15 16">SWE-8-4</strain>
    </source>
</reference>
<feature type="binding site" evidence="11">
    <location>
        <position position="326"/>
    </location>
    <ligand>
        <name>ATP</name>
        <dbReference type="ChEBI" id="CHEBI:30616"/>
    </ligand>
</feature>
<feature type="binding site" evidence="11">
    <location>
        <position position="134"/>
    </location>
    <ligand>
        <name>substrate</name>
    </ligand>
</feature>
<dbReference type="STRING" id="133385.A0A2T9YB84"/>
<dbReference type="Gene3D" id="1.10.1080.10">
    <property type="entry name" value="Glutathione Synthetase, Chain A, domain 3"/>
    <property type="match status" value="1"/>
</dbReference>
<dbReference type="InterPro" id="IPR005615">
    <property type="entry name" value="Glutathione_synthase"/>
</dbReference>
<comment type="caution">
    <text evidence="15">The sequence shown here is derived from an EMBL/GenBank/DDBJ whole genome shotgun (WGS) entry which is preliminary data.</text>
</comment>
<dbReference type="Pfam" id="PF03917">
    <property type="entry name" value="GSH_synth_ATP"/>
    <property type="match status" value="1"/>
</dbReference>
<evidence type="ECO:0000256" key="8">
    <source>
        <dbReference type="ARBA" id="ARBA00022840"/>
    </source>
</evidence>
<dbReference type="InterPro" id="IPR004887">
    <property type="entry name" value="GSH_synth_subst-bd"/>
</dbReference>
<dbReference type="GO" id="GO:0005524">
    <property type="term" value="F:ATP binding"/>
    <property type="evidence" value="ECO:0007669"/>
    <property type="project" value="UniProtKB-UniRule"/>
</dbReference>
<feature type="binding site" evidence="13">
    <location>
        <begin position="157"/>
        <end position="160"/>
    </location>
    <ligand>
        <name>substrate</name>
    </ligand>
</feature>
<dbReference type="Gene3D" id="3.30.1490.80">
    <property type="match status" value="1"/>
</dbReference>
<dbReference type="PANTHER" id="PTHR11130:SF0">
    <property type="entry name" value="GLUTATHIONE SYNTHETASE"/>
    <property type="match status" value="1"/>
</dbReference>
<evidence type="ECO:0000256" key="2">
    <source>
        <dbReference type="ARBA" id="ARBA00010385"/>
    </source>
</evidence>
<feature type="binding site" evidence="11">
    <location>
        <begin position="417"/>
        <end position="420"/>
    </location>
    <ligand>
        <name>ATP</name>
        <dbReference type="ChEBI" id="CHEBI:30616"/>
    </ligand>
</feature>
<comment type="subunit">
    <text evidence="3">Homodimer.</text>
</comment>
<keyword evidence="6 10" id="KW-0479">Metal-binding</keyword>
<keyword evidence="8 10" id="KW-0067">ATP-binding</keyword>
<dbReference type="PIRSF" id="PIRSF001558">
    <property type="entry name" value="GSHase"/>
    <property type="match status" value="1"/>
</dbReference>
<evidence type="ECO:0000256" key="3">
    <source>
        <dbReference type="ARBA" id="ARBA00011738"/>
    </source>
</evidence>
<sequence>MSPPHHATTLPADKARLDLLLHLSTSYLAANGVLIKPKLSTDNTNNPTWVSQANLIAPASLTPSPLPKECFYNAIRLQPVMNKLYRKLAQDSTFIHNTISSICNYDSFTANLYDIFKKSELLAKKQPISLDINRSDYLLHQEQGLNPQFKQVEFNTISISFSSLSAQVGHLHRFLQKRFDYKDTMPGQNITPDKLPQNESLTSIADGLASAFKAYASPKAVVLLVGQVGERNVFDQQLIELQLFERHGIPLIIRSLEQVIDQGILKSDGEKQILIVDGFEVAVAYYRAGYTPADYPTQKEWDARLMIETSYAIKSPSVAYQLVGTKKVQQVLFTPGIIEQYLTSKQEVEEIRSFFVDLFPLDQTENGIKAYESALLNPELYVLKPQREGGGFNTYGKDIPGMLETLGQEERQAYILMKLINAPTQHSVFLRNGEMEVVESISELGVYGIYVANNEEVLVNKAGGHLLRSKPSESNEGGVASGYAVLDSPYLVEE</sequence>